<dbReference type="InterPro" id="IPR010402">
    <property type="entry name" value="CCT_domain"/>
</dbReference>
<keyword evidence="11" id="KW-1185">Reference proteome</keyword>
<keyword evidence="9" id="KW-1133">Transmembrane helix</keyword>
<evidence type="ECO:0000256" key="5">
    <source>
        <dbReference type="ARBA" id="ARBA00022771"/>
    </source>
</evidence>
<gene>
    <name evidence="12" type="primary">LOC103495933</name>
</gene>
<evidence type="ECO:0000259" key="10">
    <source>
        <dbReference type="PROSITE" id="PS51017"/>
    </source>
</evidence>
<evidence type="ECO:0000256" key="3">
    <source>
        <dbReference type="ARBA" id="ARBA00022723"/>
    </source>
</evidence>
<evidence type="ECO:0000256" key="1">
    <source>
        <dbReference type="ARBA" id="ARBA00004123"/>
    </source>
</evidence>
<dbReference type="InterPro" id="IPR049808">
    <property type="entry name" value="CONSTANS-like_Bbox1"/>
</dbReference>
<keyword evidence="5" id="KW-0863">Zinc-finger</keyword>
<dbReference type="PANTHER" id="PTHR31717">
    <property type="entry name" value="ZINC FINGER PROTEIN CONSTANS-LIKE 10"/>
    <property type="match status" value="1"/>
</dbReference>
<keyword evidence="4" id="KW-0677">Repeat</keyword>
<evidence type="ECO:0000256" key="9">
    <source>
        <dbReference type="SAM" id="Phobius"/>
    </source>
</evidence>
<dbReference type="AlphaFoldDB" id="A0A1S4E0U0"/>
<dbReference type="Pfam" id="PF06203">
    <property type="entry name" value="CCT"/>
    <property type="match status" value="1"/>
</dbReference>
<name>A0A1S4E0U0_CUCME</name>
<evidence type="ECO:0000256" key="2">
    <source>
        <dbReference type="ARBA" id="ARBA00010024"/>
    </source>
</evidence>
<keyword evidence="9" id="KW-0812">Transmembrane</keyword>
<reference evidence="12" key="1">
    <citation type="submission" date="2025-08" db="UniProtKB">
        <authorList>
            <consortium name="RefSeq"/>
        </authorList>
    </citation>
    <scope>IDENTIFICATION</scope>
    <source>
        <tissue evidence="12">Stem</tissue>
    </source>
</reference>
<proteinExistence type="inferred from homology"/>
<evidence type="ECO:0000313" key="11">
    <source>
        <dbReference type="Proteomes" id="UP001652600"/>
    </source>
</evidence>
<feature type="domain" description="CCT" evidence="10">
    <location>
        <begin position="395"/>
        <end position="437"/>
    </location>
</feature>
<dbReference type="InterPro" id="IPR000315">
    <property type="entry name" value="Znf_B-box"/>
</dbReference>
<feature type="transmembrane region" description="Helical" evidence="9">
    <location>
        <begin position="37"/>
        <end position="53"/>
    </location>
</feature>
<dbReference type="KEGG" id="cmo:103495933"/>
<evidence type="ECO:0000256" key="8">
    <source>
        <dbReference type="PROSITE-ProRule" id="PRU00357"/>
    </source>
</evidence>
<comment type="similarity">
    <text evidence="2">Belongs to the CONSTANS family.</text>
</comment>
<protein>
    <submittedName>
        <fullName evidence="12">Zinc finger protein CONSTANS-LIKE 12</fullName>
    </submittedName>
</protein>
<sequence>MVKGLARFLLEDYNKKAEFPPRGYIRKFKEEKKEKKLLLLFFFFFFFFLSIWIETEVEFIMEPLCEFCGVVRAVVYCKSDSARLCLHCDGRVHSANSLSRRHLRSLLCDNCNAQPAIVRCMDDKLSLCQSCDWNNNPNPNPNAPPPSHILHSYSGCPSMPDFSRFWSSDPSSLPPPHSWFPPPPPPHFPFSTPPFHLSDPHSKGCSDFKDVTTTTTAADATHDHDDLCEALNLGDVSLHLDNNENELFGCPQGTTIKCQFEDGELDSLLMEKNFFEVTDSNAPPPPLDNTIEDISSVQQDFMGFQSSQEGVSINMIQNGNSNCMLMNPSCNGNINIGFPPTTQVHSSISLSLSNMTGESSVADYQDCGLSPAFLTEASWDPSMEGIGPQAKDRNRDKAKMRYNEKKKTRTFGKQIRYASRKARADTRKRVKGRFVKAGEAYDYDPLVTRNF</sequence>
<keyword evidence="6" id="KW-0862">Zinc</keyword>
<dbReference type="InParanoid" id="A0A1S4E0U0"/>
<dbReference type="GO" id="GO:0005634">
    <property type="term" value="C:nucleus"/>
    <property type="evidence" value="ECO:0007669"/>
    <property type="project" value="UniProtKB-SubCell"/>
</dbReference>
<dbReference type="eggNOG" id="ENOG502QSHH">
    <property type="taxonomic scope" value="Eukaryota"/>
</dbReference>
<keyword evidence="9" id="KW-0472">Membrane</keyword>
<comment type="subcellular location">
    <subcellularLocation>
        <location evidence="1 8">Nucleus</location>
    </subcellularLocation>
</comment>
<evidence type="ECO:0000256" key="7">
    <source>
        <dbReference type="ARBA" id="ARBA00023242"/>
    </source>
</evidence>
<keyword evidence="3" id="KW-0479">Metal-binding</keyword>
<accession>A0A1S4E0U0</accession>
<evidence type="ECO:0000313" key="12">
    <source>
        <dbReference type="RefSeq" id="XP_016901846.2"/>
    </source>
</evidence>
<keyword evidence="7 8" id="KW-0539">Nucleus</keyword>
<dbReference type="Proteomes" id="UP001652600">
    <property type="component" value="Chromosome 11"/>
</dbReference>
<dbReference type="PROSITE" id="PS51017">
    <property type="entry name" value="CCT"/>
    <property type="match status" value="1"/>
</dbReference>
<evidence type="ECO:0000256" key="4">
    <source>
        <dbReference type="ARBA" id="ARBA00022737"/>
    </source>
</evidence>
<organism evidence="11 12">
    <name type="scientific">Cucumis melo</name>
    <name type="common">Muskmelon</name>
    <dbReference type="NCBI Taxonomy" id="3656"/>
    <lineage>
        <taxon>Eukaryota</taxon>
        <taxon>Viridiplantae</taxon>
        <taxon>Streptophyta</taxon>
        <taxon>Embryophyta</taxon>
        <taxon>Tracheophyta</taxon>
        <taxon>Spermatophyta</taxon>
        <taxon>Magnoliopsida</taxon>
        <taxon>eudicotyledons</taxon>
        <taxon>Gunneridae</taxon>
        <taxon>Pentapetalae</taxon>
        <taxon>rosids</taxon>
        <taxon>fabids</taxon>
        <taxon>Cucurbitales</taxon>
        <taxon>Cucurbitaceae</taxon>
        <taxon>Benincaseae</taxon>
        <taxon>Cucumis</taxon>
    </lineage>
</organism>
<dbReference type="PANTHER" id="PTHR31717:SF46">
    <property type="entry name" value="CCT MOTIF FAMILY PROTEIN-RELATED"/>
    <property type="match status" value="1"/>
</dbReference>
<dbReference type="SMART" id="SM00336">
    <property type="entry name" value="BBOX"/>
    <property type="match status" value="1"/>
</dbReference>
<evidence type="ECO:0000256" key="6">
    <source>
        <dbReference type="ARBA" id="ARBA00022833"/>
    </source>
</evidence>
<dbReference type="RefSeq" id="XP_016901846.2">
    <property type="nucleotide sequence ID" value="XM_017046357.2"/>
</dbReference>
<dbReference type="CDD" id="cd19821">
    <property type="entry name" value="Bbox1_BBX-like"/>
    <property type="match status" value="1"/>
</dbReference>
<dbReference type="GeneID" id="103495933"/>